<evidence type="ECO:0000313" key="2">
    <source>
        <dbReference type="EMBL" id="KEZ43866.1"/>
    </source>
</evidence>
<feature type="compositionally biased region" description="Polar residues" evidence="1">
    <location>
        <begin position="328"/>
        <end position="339"/>
    </location>
</feature>
<comment type="caution">
    <text evidence="2">The sequence shown here is derived from an EMBL/GenBank/DDBJ whole genome shotgun (WGS) entry which is preliminary data.</text>
</comment>
<feature type="compositionally biased region" description="Low complexity" evidence="1">
    <location>
        <begin position="625"/>
        <end position="649"/>
    </location>
</feature>
<keyword evidence="3" id="KW-1185">Reference proteome</keyword>
<feature type="compositionally biased region" description="Low complexity" evidence="1">
    <location>
        <begin position="657"/>
        <end position="679"/>
    </location>
</feature>
<dbReference type="HOGENOM" id="CLU_018356_0_0_1"/>
<sequence>MTIRYEESFLLHLRDSPLCVKPTALPPAEEWMGPPPETFRPQNKTTGEKLKTQEGAIGSFDLNPRRNIDRLLSRSTTSPEDTAIGSFGAPRTGFPSATLRSTGKSSFDPDKSNKDGESRGRFDFRTRNSENDPVGDRFRDGRNTNYRRRGEGDQDNDGWSTVKPRKSFGHEGAERFNGRMGGGDRYRDDRRTRDRDDADKANINRRTFDSAPRDRDVGDDTTDTRPRNGIARGKSESWFKTDAAPSDGLTARERIDRAKSWRDRDRDNDALEDRSSGRTFDRRWGRDRDHKVEREPEWMDEPAEDKAGGHTEEDFKKFLESMKARESGASSKPATLQQPTEPPAAEAPKPKAESAPAVEPGPDKFFMAFASPPAVESSTPGAVSDAKDAAGAARAKLPGKSSRFTSFFSAAQEEKKPREVIPQAPGPVNDGHVESNNHPLPPPDEEKAAFQQLLMKLQKQSLQVSPAPAASSSSFPEPPPAVSSAGPEFPPTRAAANATTSPEPANVPYGGSTDVPADDPRKRMPWAMQDIIAPQPMLPQQTAAARQDQLLQNLVGHRGDSAQRSDPNAARNNSNTEFLMNLMRSQPEAPRTDQMILRVPQPQKSAPIRHVVEREPDFLHNNRFPPQQQHAQSVQPQLQHQQPQQQQQQHLHHHPQQHLLLQHAQQQHQHQQHQQQVQRQMRHQPGFVDEPSFHHGEPEPPRVPQQQPTQILQRPPPPPGLDQMGPGGPNWMPQGVGVGVGGGVGGPGPGSQQRPMMPPPGLPAGLSRNIPLPPGMYPPNFPPGGPGFAGPDAMSGMPPRNMQPPPGIYGAPPPGFFPPPGVGGFQGGPPGDVHGFGGPGGHFDARGMPPPPGVPRGGFPRP</sequence>
<dbReference type="OMA" id="PAEEWMG"/>
<feature type="compositionally biased region" description="Pro residues" evidence="1">
    <location>
        <begin position="773"/>
        <end position="785"/>
    </location>
</feature>
<feature type="compositionally biased region" description="Basic and acidic residues" evidence="1">
    <location>
        <begin position="250"/>
        <end position="297"/>
    </location>
</feature>
<feature type="compositionally biased region" description="Polar residues" evidence="1">
    <location>
        <begin position="564"/>
        <end position="574"/>
    </location>
</feature>
<gene>
    <name evidence="2" type="ORF">SAPIO_CDS4037</name>
</gene>
<reference evidence="2 3" key="1">
    <citation type="journal article" date="2014" name="Genome Announc.">
        <title>Draft genome sequence of the pathogenic fungus Scedosporium apiospermum.</title>
        <authorList>
            <person name="Vandeputte P."/>
            <person name="Ghamrawi S."/>
            <person name="Rechenmann M."/>
            <person name="Iltis A."/>
            <person name="Giraud S."/>
            <person name="Fleury M."/>
            <person name="Thornton C."/>
            <person name="Delhaes L."/>
            <person name="Meyer W."/>
            <person name="Papon N."/>
            <person name="Bouchara J.P."/>
        </authorList>
    </citation>
    <scope>NUCLEOTIDE SEQUENCE [LARGE SCALE GENOMIC DNA]</scope>
    <source>
        <strain evidence="2 3">IHEM 14462</strain>
    </source>
</reference>
<feature type="compositionally biased region" description="Low complexity" evidence="1">
    <location>
        <begin position="451"/>
        <end position="475"/>
    </location>
</feature>
<dbReference type="AlphaFoldDB" id="A0A084G954"/>
<organism evidence="2 3">
    <name type="scientific">Pseudallescheria apiosperma</name>
    <name type="common">Scedosporium apiospermum</name>
    <dbReference type="NCBI Taxonomy" id="563466"/>
    <lineage>
        <taxon>Eukaryota</taxon>
        <taxon>Fungi</taxon>
        <taxon>Dikarya</taxon>
        <taxon>Ascomycota</taxon>
        <taxon>Pezizomycotina</taxon>
        <taxon>Sordariomycetes</taxon>
        <taxon>Hypocreomycetidae</taxon>
        <taxon>Microascales</taxon>
        <taxon>Microascaceae</taxon>
        <taxon>Scedosporium</taxon>
    </lineage>
</organism>
<feature type="compositionally biased region" description="Basic and acidic residues" evidence="1">
    <location>
        <begin position="168"/>
        <end position="226"/>
    </location>
</feature>
<feature type="region of interest" description="Disordered" evidence="1">
    <location>
        <begin position="25"/>
        <end position="521"/>
    </location>
</feature>
<protein>
    <submittedName>
        <fullName evidence="2">Uncharacterized protein</fullName>
    </submittedName>
</protein>
<dbReference type="RefSeq" id="XP_016643665.1">
    <property type="nucleotide sequence ID" value="XM_016786689.1"/>
</dbReference>
<dbReference type="EMBL" id="JOWA01000090">
    <property type="protein sequence ID" value="KEZ43866.1"/>
    <property type="molecule type" value="Genomic_DNA"/>
</dbReference>
<feature type="compositionally biased region" description="Low complexity" evidence="1">
    <location>
        <begin position="381"/>
        <end position="396"/>
    </location>
</feature>
<dbReference type="VEuPathDB" id="FungiDB:SAPIO_CDS4037"/>
<dbReference type="OrthoDB" id="2504266at2759"/>
<feature type="compositionally biased region" description="Low complexity" evidence="1">
    <location>
        <begin position="343"/>
        <end position="360"/>
    </location>
</feature>
<feature type="compositionally biased region" description="Pro residues" evidence="1">
    <location>
        <begin position="801"/>
        <end position="821"/>
    </location>
</feature>
<feature type="compositionally biased region" description="Gly residues" evidence="1">
    <location>
        <begin position="822"/>
        <end position="841"/>
    </location>
</feature>
<dbReference type="Pfam" id="PF20566">
    <property type="entry name" value="Eap1"/>
    <property type="match status" value="1"/>
</dbReference>
<evidence type="ECO:0000313" key="3">
    <source>
        <dbReference type="Proteomes" id="UP000028545"/>
    </source>
</evidence>
<dbReference type="Proteomes" id="UP000028545">
    <property type="component" value="Unassembled WGS sequence"/>
</dbReference>
<feature type="region of interest" description="Disordered" evidence="1">
    <location>
        <begin position="773"/>
        <end position="862"/>
    </location>
</feature>
<dbReference type="GeneID" id="27723109"/>
<name>A0A084G954_PSEDA</name>
<feature type="compositionally biased region" description="Basic and acidic residues" evidence="1">
    <location>
        <begin position="63"/>
        <end position="72"/>
    </location>
</feature>
<dbReference type="KEGG" id="sapo:SAPIO_CDS4037"/>
<feature type="compositionally biased region" description="Low complexity" evidence="1">
    <location>
        <begin position="704"/>
        <end position="713"/>
    </location>
</feature>
<feature type="region of interest" description="Disordered" evidence="1">
    <location>
        <begin position="619"/>
        <end position="754"/>
    </location>
</feature>
<evidence type="ECO:0000256" key="1">
    <source>
        <dbReference type="SAM" id="MobiDB-lite"/>
    </source>
</evidence>
<feature type="compositionally biased region" description="Basic and acidic residues" evidence="1">
    <location>
        <begin position="107"/>
        <end position="152"/>
    </location>
</feature>
<feature type="compositionally biased region" description="Polar residues" evidence="1">
    <location>
        <begin position="539"/>
        <end position="552"/>
    </location>
</feature>
<dbReference type="InterPro" id="IPR046784">
    <property type="entry name" value="Eap1"/>
</dbReference>
<feature type="compositionally biased region" description="Gly residues" evidence="1">
    <location>
        <begin position="736"/>
        <end position="749"/>
    </location>
</feature>
<feature type="region of interest" description="Disordered" evidence="1">
    <location>
        <begin position="539"/>
        <end position="574"/>
    </location>
</feature>
<accession>A0A084G954</accession>
<proteinExistence type="predicted"/>
<feature type="compositionally biased region" description="Basic and acidic residues" evidence="1">
    <location>
        <begin position="304"/>
        <end position="326"/>
    </location>
</feature>
<feature type="compositionally biased region" description="Basic and acidic residues" evidence="1">
    <location>
        <begin position="691"/>
        <end position="700"/>
    </location>
</feature>